<dbReference type="Pfam" id="PF03007">
    <property type="entry name" value="WS_DGAT_cat"/>
    <property type="match status" value="1"/>
</dbReference>
<sequence>MSNVLDLYDQAYFDFERAAGATCALQCVWMYDRAIDIDGLRRFHRHLQRGRLSRRMERSPLPFARHRWVASANQPPLEIVERPWAREEFDAWLAEQANTPLDGEHGPGWHLAVLPFTDGGAGMSLVVSHCLIDGVGLCAALTEAATGQHDPNNWPAAASRPRWQALREDARQTARDIPAIGGAVVAAAQFARRHRDHAVAPSAQPAAPTLGPDENATLSTTTIFLDADQWDARARALGGTSNTLLAGLAARLAQRVGRLTADGRATPSIPVNERTAGDTRANAITNVDITVDPALAATDLGEIRAATKQALIRHREVPDDRWALLPLVPLLPQRLVRQLVGVATGGTTNVVSSNLGAVNAAAIRPDGTDADYFAMRSLYPGVTTAIMRRTGGVLALLSGRVHRQIFVSVLAYQPGRPNSNDALQHDISSVLSDFSLTATTGWPGPASVADLAA</sequence>
<dbReference type="Proteomes" id="UP000093861">
    <property type="component" value="Unassembled WGS sequence"/>
</dbReference>
<dbReference type="GO" id="GO:0004144">
    <property type="term" value="F:diacylglycerol O-acyltransferase activity"/>
    <property type="evidence" value="ECO:0007669"/>
    <property type="project" value="InterPro"/>
</dbReference>
<dbReference type="EMBL" id="LZJS01000115">
    <property type="protein sequence ID" value="OBH57892.1"/>
    <property type="molecule type" value="Genomic_DNA"/>
</dbReference>
<evidence type="ECO:0000313" key="3">
    <source>
        <dbReference type="Proteomes" id="UP000093861"/>
    </source>
</evidence>
<gene>
    <name evidence="2" type="ORF">A5685_06645</name>
</gene>
<dbReference type="Gene3D" id="3.30.559.10">
    <property type="entry name" value="Chloramphenicol acetyltransferase-like domain"/>
    <property type="match status" value="1"/>
</dbReference>
<feature type="domain" description="O-acyltransferase WSD1-like N-terminal" evidence="1">
    <location>
        <begin position="51"/>
        <end position="209"/>
    </location>
</feature>
<accession>A0A1A2S282</accession>
<organism evidence="2 3">
    <name type="scientific">Mycobacterium colombiense</name>
    <dbReference type="NCBI Taxonomy" id="339268"/>
    <lineage>
        <taxon>Bacteria</taxon>
        <taxon>Bacillati</taxon>
        <taxon>Actinomycetota</taxon>
        <taxon>Actinomycetes</taxon>
        <taxon>Mycobacteriales</taxon>
        <taxon>Mycobacteriaceae</taxon>
        <taxon>Mycobacterium</taxon>
        <taxon>Mycobacterium avium complex (MAC)</taxon>
    </lineage>
</organism>
<protein>
    <recommendedName>
        <fullName evidence="1">O-acyltransferase WSD1-like N-terminal domain-containing protein</fullName>
    </recommendedName>
</protein>
<proteinExistence type="predicted"/>
<evidence type="ECO:0000313" key="2">
    <source>
        <dbReference type="EMBL" id="OBH57892.1"/>
    </source>
</evidence>
<comment type="caution">
    <text evidence="2">The sequence shown here is derived from an EMBL/GenBank/DDBJ whole genome shotgun (WGS) entry which is preliminary data.</text>
</comment>
<dbReference type="InterPro" id="IPR004255">
    <property type="entry name" value="O-acyltransferase_WSD1_N"/>
</dbReference>
<dbReference type="GO" id="GO:0045017">
    <property type="term" value="P:glycerolipid biosynthetic process"/>
    <property type="evidence" value="ECO:0007669"/>
    <property type="project" value="InterPro"/>
</dbReference>
<dbReference type="InterPro" id="IPR023213">
    <property type="entry name" value="CAT-like_dom_sf"/>
</dbReference>
<dbReference type="SUPFAM" id="SSF52777">
    <property type="entry name" value="CoA-dependent acyltransferases"/>
    <property type="match status" value="1"/>
</dbReference>
<name>A0A1A2S282_9MYCO</name>
<reference evidence="2 3" key="1">
    <citation type="submission" date="2016-06" db="EMBL/GenBank/DDBJ databases">
        <authorList>
            <person name="Kjaerup R.B."/>
            <person name="Dalgaard T.S."/>
            <person name="Juul-Madsen H.R."/>
        </authorList>
    </citation>
    <scope>NUCLEOTIDE SEQUENCE [LARGE SCALE GENOMIC DNA]</scope>
    <source>
        <strain evidence="2 3">E2464</strain>
    </source>
</reference>
<dbReference type="AlphaFoldDB" id="A0A1A2S282"/>
<dbReference type="RefSeq" id="WP_064952890.1">
    <property type="nucleotide sequence ID" value="NZ_LZJS01000115.1"/>
</dbReference>
<evidence type="ECO:0000259" key="1">
    <source>
        <dbReference type="Pfam" id="PF03007"/>
    </source>
</evidence>